<gene>
    <name evidence="2" type="ORF">GCM10011521_12590</name>
</gene>
<evidence type="ECO:0000256" key="1">
    <source>
        <dbReference type="SAM" id="SignalP"/>
    </source>
</evidence>
<comment type="caution">
    <text evidence="2">The sequence shown here is derived from an EMBL/GenBank/DDBJ whole genome shotgun (WGS) entry which is preliminary data.</text>
</comment>
<feature type="signal peptide" evidence="1">
    <location>
        <begin position="1"/>
        <end position="29"/>
    </location>
</feature>
<evidence type="ECO:0008006" key="4">
    <source>
        <dbReference type="Google" id="ProtNLM"/>
    </source>
</evidence>
<dbReference type="Proteomes" id="UP000623419">
    <property type="component" value="Unassembled WGS sequence"/>
</dbReference>
<name>A0ABQ1HH06_9GAMM</name>
<dbReference type="Gene3D" id="2.30.30.40">
    <property type="entry name" value="SH3 Domains"/>
    <property type="match status" value="1"/>
</dbReference>
<feature type="chain" id="PRO_5045867516" description="SH3 domain-containing protein" evidence="1">
    <location>
        <begin position="30"/>
        <end position="179"/>
    </location>
</feature>
<protein>
    <recommendedName>
        <fullName evidence="4">SH3 domain-containing protein</fullName>
    </recommendedName>
</protein>
<proteinExistence type="predicted"/>
<accession>A0ABQ1HH06</accession>
<keyword evidence="3" id="KW-1185">Reference proteome</keyword>
<sequence>MKTRRSNPTPRLALALALAATLASGLAFAETATTLRATEMRSEPLGSAEVVAKLGAKASVDITGRKGAWAGVKNAEGLDGWVRVLNLRTGTSDGKSAGGGNQLAAAFLTGSSGNTVSTGVKGLSPDKLRNAGSAPSEVAMLDQLAVGPDDARSFATSASLEAHQVDYLKSDRRSRRKQR</sequence>
<reference evidence="3" key="1">
    <citation type="journal article" date="2019" name="Int. J. Syst. Evol. Microbiol.">
        <title>The Global Catalogue of Microorganisms (GCM) 10K type strain sequencing project: providing services to taxonomists for standard genome sequencing and annotation.</title>
        <authorList>
            <consortium name="The Broad Institute Genomics Platform"/>
            <consortium name="The Broad Institute Genome Sequencing Center for Infectious Disease"/>
            <person name="Wu L."/>
            <person name="Ma J."/>
        </authorList>
    </citation>
    <scope>NUCLEOTIDE SEQUENCE [LARGE SCALE GENOMIC DNA]</scope>
    <source>
        <strain evidence="3">CGMCC 1.15905</strain>
    </source>
</reference>
<dbReference type="EMBL" id="BMKC01000001">
    <property type="protein sequence ID" value="GGA75872.1"/>
    <property type="molecule type" value="Genomic_DNA"/>
</dbReference>
<dbReference type="RefSeq" id="WP_188662310.1">
    <property type="nucleotide sequence ID" value="NZ_BMKC01000001.1"/>
</dbReference>
<organism evidence="2 3">
    <name type="scientific">Arenimonas soli</name>
    <dbReference type="NCBI Taxonomy" id="2269504"/>
    <lineage>
        <taxon>Bacteria</taxon>
        <taxon>Pseudomonadati</taxon>
        <taxon>Pseudomonadota</taxon>
        <taxon>Gammaproteobacteria</taxon>
        <taxon>Lysobacterales</taxon>
        <taxon>Lysobacteraceae</taxon>
        <taxon>Arenimonas</taxon>
    </lineage>
</organism>
<evidence type="ECO:0000313" key="2">
    <source>
        <dbReference type="EMBL" id="GGA75872.1"/>
    </source>
</evidence>
<keyword evidence="1" id="KW-0732">Signal</keyword>
<evidence type="ECO:0000313" key="3">
    <source>
        <dbReference type="Proteomes" id="UP000623419"/>
    </source>
</evidence>